<dbReference type="Pfam" id="PF13229">
    <property type="entry name" value="Beta_helix"/>
    <property type="match status" value="1"/>
</dbReference>
<feature type="domain" description="Right handed beta helix" evidence="3">
    <location>
        <begin position="186"/>
        <end position="335"/>
    </location>
</feature>
<feature type="transmembrane region" description="Helical" evidence="2">
    <location>
        <begin position="541"/>
        <end position="559"/>
    </location>
</feature>
<evidence type="ECO:0000259" key="3">
    <source>
        <dbReference type="Pfam" id="PF13229"/>
    </source>
</evidence>
<gene>
    <name evidence="4" type="ORF">ABII15_16235</name>
</gene>
<sequence length="583" mass="58564">MPTPVPVAPTRAPEVPAPGRTEAARAGRDPDVAAWTRNGRPERLVVLRPGTVALVRRGAVVRRLYPGPGAVTPGWLSANAGAGWITYEPGRHPVMRVRAAILLAPGSALQIRPADGTVLLTTGRTAASGTWIKGSRAVLDLTGATLRSTGPGPGRPYLAMGAGGRMDIVHSNVTGFGRPGPVAWSGITWGRDSTGSAVASAFRGNRTGLRLTGSRGVRLDRVTVTGSAGDGVVLNGDRGTTVRALSAVAGGRHGVVVGGTDGRVLAGVATRANRGTGIKTTAQRGLTLTDPVAYGDGGGGIRLMSCASCTVRGPVVRGTPAALAVLGAGSRVTVSEPDLAGDGSGTGISLAAGIDGATVRGGRAAGFARAVEVAGAHVVVDGTVLHDCVTGIAVRGRAGPVALRGLDVQARRFGITASGTTRGVSLTGVRIGGTAVKGLSSASPGLRVTGGSVTGAQTAVDLRGSARLDRLTVSGARRGVHLAPGARVTAVGLDVLARRKGVDAEAGARLDLTDSRVRAAVALSGDGSVRRHGATEISLPPFPWLGLAALVALGLAALLQTVHQVRHRSTAPPRVAGHVRNTA</sequence>
<dbReference type="InterPro" id="IPR011050">
    <property type="entry name" value="Pectin_lyase_fold/virulence"/>
</dbReference>
<dbReference type="InterPro" id="IPR006626">
    <property type="entry name" value="PbH1"/>
</dbReference>
<dbReference type="SMART" id="SM00710">
    <property type="entry name" value="PbH1"/>
    <property type="match status" value="6"/>
</dbReference>
<dbReference type="KEGG" id="stac:ABII15_16235"/>
<reference evidence="4" key="1">
    <citation type="submission" date="2024-06" db="EMBL/GenBank/DDBJ databases">
        <title>Streptomyces sp. strain HUAS MG91 genome sequences.</title>
        <authorList>
            <person name="Mo P."/>
        </authorList>
    </citation>
    <scope>NUCLEOTIDE SEQUENCE</scope>
    <source>
        <strain evidence="4">HUAS MG91</strain>
    </source>
</reference>
<keyword evidence="2" id="KW-0472">Membrane</keyword>
<proteinExistence type="predicted"/>
<keyword evidence="2" id="KW-1133">Transmembrane helix</keyword>
<dbReference type="Gene3D" id="2.160.20.10">
    <property type="entry name" value="Single-stranded right-handed beta-helix, Pectin lyase-like"/>
    <property type="match status" value="1"/>
</dbReference>
<feature type="region of interest" description="Disordered" evidence="1">
    <location>
        <begin position="1"/>
        <end position="28"/>
    </location>
</feature>
<evidence type="ECO:0000256" key="1">
    <source>
        <dbReference type="SAM" id="MobiDB-lite"/>
    </source>
</evidence>
<dbReference type="EMBL" id="CP159534">
    <property type="protein sequence ID" value="XCJ71423.1"/>
    <property type="molecule type" value="Genomic_DNA"/>
</dbReference>
<evidence type="ECO:0000256" key="2">
    <source>
        <dbReference type="SAM" id="Phobius"/>
    </source>
</evidence>
<dbReference type="InterPro" id="IPR012334">
    <property type="entry name" value="Pectin_lyas_fold"/>
</dbReference>
<dbReference type="RefSeq" id="WP_353943036.1">
    <property type="nucleotide sequence ID" value="NZ_CP159534.1"/>
</dbReference>
<dbReference type="SUPFAM" id="SSF51126">
    <property type="entry name" value="Pectin lyase-like"/>
    <property type="match status" value="1"/>
</dbReference>
<dbReference type="AlphaFoldDB" id="A0AAU8ITB3"/>
<organism evidence="4">
    <name type="scientific">Streptomyces tabacisoli</name>
    <dbReference type="NCBI Taxonomy" id="3156398"/>
    <lineage>
        <taxon>Bacteria</taxon>
        <taxon>Bacillati</taxon>
        <taxon>Actinomycetota</taxon>
        <taxon>Actinomycetes</taxon>
        <taxon>Kitasatosporales</taxon>
        <taxon>Streptomycetaceae</taxon>
        <taxon>Streptomyces</taxon>
    </lineage>
</organism>
<accession>A0AAU8ITB3</accession>
<evidence type="ECO:0000313" key="4">
    <source>
        <dbReference type="EMBL" id="XCJ71423.1"/>
    </source>
</evidence>
<dbReference type="InterPro" id="IPR039448">
    <property type="entry name" value="Beta_helix"/>
</dbReference>
<protein>
    <submittedName>
        <fullName evidence="4">Right-handed parallel beta-helix repeat-containing protein</fullName>
    </submittedName>
</protein>
<keyword evidence="2" id="KW-0812">Transmembrane</keyword>
<feature type="compositionally biased region" description="Low complexity" evidence="1">
    <location>
        <begin position="8"/>
        <end position="18"/>
    </location>
</feature>
<name>A0AAU8ITB3_9ACTN</name>